<keyword evidence="8" id="KW-0325">Glycoprotein</keyword>
<reference evidence="12 13" key="1">
    <citation type="journal article" date="2017" name="PLoS Biol.">
        <title>The sea cucumber genome provides insights into morphological evolution and visceral regeneration.</title>
        <authorList>
            <person name="Zhang X."/>
            <person name="Sun L."/>
            <person name="Yuan J."/>
            <person name="Sun Y."/>
            <person name="Gao Y."/>
            <person name="Zhang L."/>
            <person name="Li S."/>
            <person name="Dai H."/>
            <person name="Hamel J.F."/>
            <person name="Liu C."/>
            <person name="Yu Y."/>
            <person name="Liu S."/>
            <person name="Lin W."/>
            <person name="Guo K."/>
            <person name="Jin S."/>
            <person name="Xu P."/>
            <person name="Storey K.B."/>
            <person name="Huan P."/>
            <person name="Zhang T."/>
            <person name="Zhou Y."/>
            <person name="Zhang J."/>
            <person name="Lin C."/>
            <person name="Li X."/>
            <person name="Xing L."/>
            <person name="Huo D."/>
            <person name="Sun M."/>
            <person name="Wang L."/>
            <person name="Mercier A."/>
            <person name="Li F."/>
            <person name="Yang H."/>
            <person name="Xiang J."/>
        </authorList>
    </citation>
    <scope>NUCLEOTIDE SEQUENCE [LARGE SCALE GENOMIC DNA]</scope>
    <source>
        <strain evidence="12">Shaxun</strain>
        <tissue evidence="12">Muscle</tissue>
    </source>
</reference>
<dbReference type="PROSITE" id="PS50287">
    <property type="entry name" value="SRCR_2"/>
    <property type="match status" value="1"/>
</dbReference>
<dbReference type="Gene3D" id="3.10.250.10">
    <property type="entry name" value="SRCR-like domain"/>
    <property type="match status" value="1"/>
</dbReference>
<feature type="transmembrane region" description="Helical" evidence="10">
    <location>
        <begin position="297"/>
        <end position="320"/>
    </location>
</feature>
<gene>
    <name evidence="12" type="ORF">BSL78_03926</name>
</gene>
<dbReference type="Proteomes" id="UP000230750">
    <property type="component" value="Unassembled WGS sequence"/>
</dbReference>
<evidence type="ECO:0000259" key="11">
    <source>
        <dbReference type="PROSITE" id="PS50287"/>
    </source>
</evidence>
<dbReference type="FunFam" id="3.10.250.10:FF:000016">
    <property type="entry name" value="Scavenger receptor cysteine-rich protein type 12"/>
    <property type="match status" value="1"/>
</dbReference>
<evidence type="ECO:0000256" key="7">
    <source>
        <dbReference type="ARBA" id="ARBA00023157"/>
    </source>
</evidence>
<proteinExistence type="predicted"/>
<protein>
    <submittedName>
        <fullName evidence="12">Putative neurotrypsin</fullName>
    </submittedName>
</protein>
<keyword evidence="3" id="KW-0732">Signal</keyword>
<dbReference type="STRING" id="307972.A0A2G8LFU5"/>
<keyword evidence="2 10" id="KW-0812">Transmembrane</keyword>
<evidence type="ECO:0000256" key="9">
    <source>
        <dbReference type="PROSITE-ProRule" id="PRU00196"/>
    </source>
</evidence>
<evidence type="ECO:0000256" key="5">
    <source>
        <dbReference type="ARBA" id="ARBA00022989"/>
    </source>
</evidence>
<dbReference type="InterPro" id="IPR036772">
    <property type="entry name" value="SRCR-like_dom_sf"/>
</dbReference>
<dbReference type="SMART" id="SM00202">
    <property type="entry name" value="SR"/>
    <property type="match status" value="1"/>
</dbReference>
<dbReference type="PRINTS" id="PR00258">
    <property type="entry name" value="SPERACTRCPTR"/>
</dbReference>
<dbReference type="Pfam" id="PF00530">
    <property type="entry name" value="SRCR"/>
    <property type="match status" value="1"/>
</dbReference>
<name>A0A2G8LFU5_STIJA</name>
<evidence type="ECO:0000256" key="4">
    <source>
        <dbReference type="ARBA" id="ARBA00022737"/>
    </source>
</evidence>
<dbReference type="GO" id="GO:0016020">
    <property type="term" value="C:membrane"/>
    <property type="evidence" value="ECO:0007669"/>
    <property type="project" value="UniProtKB-SubCell"/>
</dbReference>
<evidence type="ECO:0000256" key="1">
    <source>
        <dbReference type="ARBA" id="ARBA00004167"/>
    </source>
</evidence>
<dbReference type="SUPFAM" id="SSF56487">
    <property type="entry name" value="SRCR-like"/>
    <property type="match status" value="2"/>
</dbReference>
<sequence length="350" mass="39047">MRAQYLYSHQISLWAPCVLPDLQDGVKSSPEDKFVWDGEDVTFSCTNGLLLGPEKSRCRDGEFKPALTQRCDYAGNDLIHFDSVLCEGYEKQLIDCGISFSSCHTQSYAGVVCLEADETANEWSVRLINSKVSDSEPSSGRIEIYNNGQWGAVCINGWTRQSGHVVCRQLGYAGAVNISKDMTNNEKAIYHRVECTGDEKSIKDCPRTVAKETCLSGAIGTVVCENPVGEGSYRNYDTDSEFGNGLVVPKYSYACPKDADSLDECLVVDASGHVTDDRPISLYCDKFDESTSMNPQLIFLLTFIVAVVIVVIAFLIRIKYHNKRVLHRKRSIISERYDHLPTESKELKSR</sequence>
<keyword evidence="4" id="KW-0677">Repeat</keyword>
<evidence type="ECO:0000256" key="8">
    <source>
        <dbReference type="ARBA" id="ARBA00023180"/>
    </source>
</evidence>
<dbReference type="InterPro" id="IPR001190">
    <property type="entry name" value="SRCR"/>
</dbReference>
<comment type="caution">
    <text evidence="9">Lacks conserved residue(s) required for the propagation of feature annotation.</text>
</comment>
<evidence type="ECO:0000256" key="6">
    <source>
        <dbReference type="ARBA" id="ARBA00023136"/>
    </source>
</evidence>
<keyword evidence="6 10" id="KW-0472">Membrane</keyword>
<evidence type="ECO:0000256" key="2">
    <source>
        <dbReference type="ARBA" id="ARBA00022692"/>
    </source>
</evidence>
<dbReference type="PANTHER" id="PTHR19331:SF465">
    <property type="entry name" value="EGG PEPTIDE SPERACT RECEPTOR"/>
    <property type="match status" value="1"/>
</dbReference>
<dbReference type="PANTHER" id="PTHR19331">
    <property type="entry name" value="SCAVENGER RECEPTOR DOMAIN-CONTAINING"/>
    <property type="match status" value="1"/>
</dbReference>
<accession>A0A2G8LFU5</accession>
<dbReference type="AlphaFoldDB" id="A0A2G8LFU5"/>
<dbReference type="EMBL" id="MRZV01000092">
    <property type="protein sequence ID" value="PIK59121.1"/>
    <property type="molecule type" value="Genomic_DNA"/>
</dbReference>
<evidence type="ECO:0000313" key="12">
    <source>
        <dbReference type="EMBL" id="PIK59121.1"/>
    </source>
</evidence>
<evidence type="ECO:0000256" key="10">
    <source>
        <dbReference type="SAM" id="Phobius"/>
    </source>
</evidence>
<keyword evidence="5 10" id="KW-1133">Transmembrane helix</keyword>
<feature type="domain" description="SRCR" evidence="11">
    <location>
        <begin position="125"/>
        <end position="225"/>
    </location>
</feature>
<organism evidence="12 13">
    <name type="scientific">Stichopus japonicus</name>
    <name type="common">Sea cucumber</name>
    <dbReference type="NCBI Taxonomy" id="307972"/>
    <lineage>
        <taxon>Eukaryota</taxon>
        <taxon>Metazoa</taxon>
        <taxon>Echinodermata</taxon>
        <taxon>Eleutherozoa</taxon>
        <taxon>Echinozoa</taxon>
        <taxon>Holothuroidea</taxon>
        <taxon>Aspidochirotacea</taxon>
        <taxon>Aspidochirotida</taxon>
        <taxon>Stichopodidae</taxon>
        <taxon>Apostichopus</taxon>
    </lineage>
</organism>
<evidence type="ECO:0000256" key="3">
    <source>
        <dbReference type="ARBA" id="ARBA00022729"/>
    </source>
</evidence>
<comment type="caution">
    <text evidence="12">The sequence shown here is derived from an EMBL/GenBank/DDBJ whole genome shotgun (WGS) entry which is preliminary data.</text>
</comment>
<evidence type="ECO:0000313" key="13">
    <source>
        <dbReference type="Proteomes" id="UP000230750"/>
    </source>
</evidence>
<keyword evidence="13" id="KW-1185">Reference proteome</keyword>
<dbReference type="OrthoDB" id="536948at2759"/>
<keyword evidence="7 9" id="KW-1015">Disulfide bond</keyword>
<comment type="subcellular location">
    <subcellularLocation>
        <location evidence="1">Membrane</location>
        <topology evidence="1">Single-pass membrane protein</topology>
    </subcellularLocation>
</comment>
<feature type="disulfide bond" evidence="9">
    <location>
        <begin position="195"/>
        <end position="205"/>
    </location>
</feature>